<dbReference type="Proteomes" id="UP000265715">
    <property type="component" value="Unassembled WGS sequence"/>
</dbReference>
<evidence type="ECO:0000313" key="4">
    <source>
        <dbReference type="Proteomes" id="UP000265715"/>
    </source>
</evidence>
<dbReference type="Gene3D" id="3.40.50.1820">
    <property type="entry name" value="alpha/beta hydrolase"/>
    <property type="match status" value="1"/>
</dbReference>
<evidence type="ECO:0000259" key="2">
    <source>
        <dbReference type="Pfam" id="PF00561"/>
    </source>
</evidence>
<keyword evidence="1 3" id="KW-0378">Hydrolase</keyword>
<name>A0A399F2J9_9DEIN</name>
<comment type="caution">
    <text evidence="3">The sequence shown here is derived from an EMBL/GenBank/DDBJ whole genome shotgun (WGS) entry which is preliminary data.</text>
</comment>
<accession>A0A399F2J9</accession>
<organism evidence="3 4">
    <name type="scientific">Calidithermus terrae</name>
    <dbReference type="NCBI Taxonomy" id="1408545"/>
    <lineage>
        <taxon>Bacteria</taxon>
        <taxon>Thermotogati</taxon>
        <taxon>Deinococcota</taxon>
        <taxon>Deinococci</taxon>
        <taxon>Thermales</taxon>
        <taxon>Thermaceae</taxon>
        <taxon>Calidithermus</taxon>
    </lineage>
</organism>
<protein>
    <submittedName>
        <fullName evidence="3">3-oxoadipate enol-lactonase 2</fullName>
        <ecNumber evidence="3">3.1.1.24</ecNumber>
    </submittedName>
</protein>
<keyword evidence="4" id="KW-1185">Reference proteome</keyword>
<dbReference type="InterPro" id="IPR029058">
    <property type="entry name" value="AB_hydrolase_fold"/>
</dbReference>
<dbReference type="PRINTS" id="PR00412">
    <property type="entry name" value="EPOXHYDRLASE"/>
</dbReference>
<evidence type="ECO:0000313" key="3">
    <source>
        <dbReference type="EMBL" id="RIH90240.1"/>
    </source>
</evidence>
<dbReference type="EC" id="3.1.1.24" evidence="3"/>
<dbReference type="GO" id="GO:0016020">
    <property type="term" value="C:membrane"/>
    <property type="evidence" value="ECO:0007669"/>
    <property type="project" value="TreeGrafter"/>
</dbReference>
<dbReference type="PANTHER" id="PTHR43798">
    <property type="entry name" value="MONOACYLGLYCEROL LIPASE"/>
    <property type="match status" value="1"/>
</dbReference>
<proteinExistence type="predicted"/>
<dbReference type="EMBL" id="QXDL01000014">
    <property type="protein sequence ID" value="RIH90240.1"/>
    <property type="molecule type" value="Genomic_DNA"/>
</dbReference>
<dbReference type="AlphaFoldDB" id="A0A399F2J9"/>
<gene>
    <name evidence="3" type="primary">catD</name>
    <name evidence="3" type="ORF">Mterra_00615</name>
</gene>
<feature type="domain" description="AB hydrolase-1" evidence="2">
    <location>
        <begin position="2"/>
        <end position="219"/>
    </location>
</feature>
<sequence length="239" mass="26193">MWHPQLESLCASHRVVAYDRRGFGETLPVDESFSQVGDLLAVLDHLDIPQAALVGCSQGGRIAIDFALAHPDRVRTLVLVSPAISGAPPPSSLPRAIQVLQSWLEASEKTGDLEQVNAIEAHLWLDGPLSPEGRVAGMARQLFLDMNGRALRAEQLGQEIEPAPAYPHLRQISQPTLVISGLLDWPHIRERCEHLAHTLPNAQLYPVPDAAHLPSLEHPQWFNALLKGFLASLDSLPDQ</sequence>
<dbReference type="InterPro" id="IPR000073">
    <property type="entry name" value="AB_hydrolase_1"/>
</dbReference>
<dbReference type="InterPro" id="IPR000639">
    <property type="entry name" value="Epox_hydrolase-like"/>
</dbReference>
<evidence type="ECO:0000256" key="1">
    <source>
        <dbReference type="ARBA" id="ARBA00022801"/>
    </source>
</evidence>
<reference evidence="3 4" key="1">
    <citation type="submission" date="2018-08" db="EMBL/GenBank/DDBJ databases">
        <title>Meiothermus terrae DSM 26712 genome sequencing project.</title>
        <authorList>
            <person name="Da Costa M.S."/>
            <person name="Albuquerque L."/>
            <person name="Raposo P."/>
            <person name="Froufe H.J.C."/>
            <person name="Barroso C.S."/>
            <person name="Egas C."/>
        </authorList>
    </citation>
    <scope>NUCLEOTIDE SEQUENCE [LARGE SCALE GENOMIC DNA]</scope>
    <source>
        <strain evidence="3 4">DSM 26712</strain>
    </source>
</reference>
<dbReference type="PRINTS" id="PR00111">
    <property type="entry name" value="ABHYDROLASE"/>
</dbReference>
<dbReference type="GO" id="GO:0047570">
    <property type="term" value="F:3-oxoadipate enol-lactonase activity"/>
    <property type="evidence" value="ECO:0007669"/>
    <property type="project" value="UniProtKB-EC"/>
</dbReference>
<dbReference type="Pfam" id="PF00561">
    <property type="entry name" value="Abhydrolase_1"/>
    <property type="match status" value="1"/>
</dbReference>
<dbReference type="InterPro" id="IPR050266">
    <property type="entry name" value="AB_hydrolase_sf"/>
</dbReference>
<dbReference type="SUPFAM" id="SSF53474">
    <property type="entry name" value="alpha/beta-Hydrolases"/>
    <property type="match status" value="1"/>
</dbReference>
<dbReference type="PANTHER" id="PTHR43798:SF31">
    <property type="entry name" value="AB HYDROLASE SUPERFAMILY PROTEIN YCLE"/>
    <property type="match status" value="1"/>
</dbReference>